<name>A0ABT2TNX2_9FIRM</name>
<comment type="cofactor">
    <cofactor evidence="9">
        <name>Mg(2+)</name>
        <dbReference type="ChEBI" id="CHEBI:18420"/>
    </cofactor>
    <text evidence="9">Binds 1 Mg(2+) ion per subunit.</text>
</comment>
<comment type="catalytic activity">
    <reaction evidence="6 9 10">
        <text>4-methyl-5-(2-phosphooxyethyl)-thiazole + 4-amino-2-methyl-5-(diphosphooxymethyl)pyrimidine + H(+) = thiamine phosphate + diphosphate</text>
        <dbReference type="Rhea" id="RHEA:22328"/>
        <dbReference type="ChEBI" id="CHEBI:15378"/>
        <dbReference type="ChEBI" id="CHEBI:33019"/>
        <dbReference type="ChEBI" id="CHEBI:37575"/>
        <dbReference type="ChEBI" id="CHEBI:57841"/>
        <dbReference type="ChEBI" id="CHEBI:58296"/>
        <dbReference type="EC" id="2.5.1.3"/>
    </reaction>
</comment>
<feature type="binding site" evidence="9">
    <location>
        <position position="73"/>
    </location>
    <ligand>
        <name>Mg(2+)</name>
        <dbReference type="ChEBI" id="CHEBI:18420"/>
    </ligand>
</feature>
<evidence type="ECO:0000313" key="13">
    <source>
        <dbReference type="EMBL" id="MCU6763923.1"/>
    </source>
</evidence>
<comment type="function">
    <text evidence="9">Condenses 4-methyl-5-(beta-hydroxyethyl)thiazole monophosphate (THZ-P) and 2-methyl-4-amino-5-hydroxymethyl pyrimidine pyrophosphate (HMP-PP) to form thiamine monophosphate (TMP).</text>
</comment>
<feature type="binding site" evidence="9">
    <location>
        <position position="167"/>
    </location>
    <ligand>
        <name>2-[(2R,5Z)-2-carboxy-4-methylthiazol-5(2H)-ylidene]ethyl phosphate</name>
        <dbReference type="ChEBI" id="CHEBI:62899"/>
    </ligand>
</feature>
<evidence type="ECO:0000256" key="3">
    <source>
        <dbReference type="ARBA" id="ARBA00022723"/>
    </source>
</evidence>
<keyword evidence="3 9" id="KW-0479">Metal-binding</keyword>
<evidence type="ECO:0000256" key="7">
    <source>
        <dbReference type="ARBA" id="ARBA00047851"/>
    </source>
</evidence>
<comment type="catalytic activity">
    <reaction evidence="8 9 10">
        <text>2-[(2R,5Z)-2-carboxy-4-methylthiazol-5(2H)-ylidene]ethyl phosphate + 4-amino-2-methyl-5-(diphosphooxymethyl)pyrimidine + 2 H(+) = thiamine phosphate + CO2 + diphosphate</text>
        <dbReference type="Rhea" id="RHEA:47844"/>
        <dbReference type="ChEBI" id="CHEBI:15378"/>
        <dbReference type="ChEBI" id="CHEBI:16526"/>
        <dbReference type="ChEBI" id="CHEBI:33019"/>
        <dbReference type="ChEBI" id="CHEBI:37575"/>
        <dbReference type="ChEBI" id="CHEBI:57841"/>
        <dbReference type="ChEBI" id="CHEBI:62899"/>
        <dbReference type="EC" id="2.5.1.3"/>
    </reaction>
</comment>
<dbReference type="Proteomes" id="UP001652409">
    <property type="component" value="Unassembled WGS sequence"/>
</dbReference>
<evidence type="ECO:0000256" key="10">
    <source>
        <dbReference type="RuleBase" id="RU003826"/>
    </source>
</evidence>
<feature type="binding site" evidence="9">
    <location>
        <begin position="40"/>
        <end position="44"/>
    </location>
    <ligand>
        <name>4-amino-2-methyl-5-(diphosphooxymethyl)pyrimidine</name>
        <dbReference type="ChEBI" id="CHEBI:57841"/>
    </ligand>
</feature>
<evidence type="ECO:0000313" key="14">
    <source>
        <dbReference type="Proteomes" id="UP001652409"/>
    </source>
</evidence>
<evidence type="ECO:0000259" key="12">
    <source>
        <dbReference type="Pfam" id="PF02581"/>
    </source>
</evidence>
<dbReference type="GO" id="GO:0004789">
    <property type="term" value="F:thiamine-phosphate diphosphorylase activity"/>
    <property type="evidence" value="ECO:0007669"/>
    <property type="project" value="UniProtKB-EC"/>
</dbReference>
<feature type="binding site" evidence="9">
    <location>
        <position position="140"/>
    </location>
    <ligand>
        <name>4-amino-2-methyl-5-(diphosphooxymethyl)pyrimidine</name>
        <dbReference type="ChEBI" id="CHEBI:57841"/>
    </ligand>
</feature>
<dbReference type="PANTHER" id="PTHR20857">
    <property type="entry name" value="THIAMINE-PHOSPHATE PYROPHOSPHORYLASE"/>
    <property type="match status" value="1"/>
</dbReference>
<sequence>MTIGKKDLLLYAVTDQTWTGKLSLYEQVQQAIEGGITCLQLREKNMSEDKFLQEAKEIGALCKEKQIPFIVNDDVEVAVKTGADGVHIGQSDMDGAKARALLGPDKILGISARTVEQAQKAQADGADYLGVGAVFHTSTKKDAHAVDFQTLKQICQSVSIPVVAIGGISKENLLQLKGSGVCGVALVSAVFAAEDIRKECRELHRLSSEMVEG</sequence>
<gene>
    <name evidence="9 13" type="primary">thiE</name>
    <name evidence="13" type="ORF">OCV61_00660</name>
</gene>
<accession>A0ABT2TNX2</accession>
<comment type="similarity">
    <text evidence="9 10">Belongs to the thiamine-phosphate synthase family.</text>
</comment>
<keyword evidence="2 9" id="KW-0808">Transferase</keyword>
<dbReference type="SUPFAM" id="SSF51391">
    <property type="entry name" value="Thiamin phosphate synthase"/>
    <property type="match status" value="1"/>
</dbReference>
<proteinExistence type="inferred from homology"/>
<evidence type="ECO:0000256" key="1">
    <source>
        <dbReference type="ARBA" id="ARBA00005165"/>
    </source>
</evidence>
<evidence type="ECO:0000256" key="2">
    <source>
        <dbReference type="ARBA" id="ARBA00022679"/>
    </source>
</evidence>
<feature type="domain" description="Thiamine phosphate synthase/TenI" evidence="12">
    <location>
        <begin position="10"/>
        <end position="190"/>
    </location>
</feature>
<evidence type="ECO:0000256" key="9">
    <source>
        <dbReference type="HAMAP-Rule" id="MF_00097"/>
    </source>
</evidence>
<dbReference type="InterPro" id="IPR022998">
    <property type="entry name" value="ThiamineP_synth_TenI"/>
</dbReference>
<dbReference type="HAMAP" id="MF_00097">
    <property type="entry name" value="TMP_synthase"/>
    <property type="match status" value="1"/>
</dbReference>
<feature type="binding site" evidence="9">
    <location>
        <begin position="187"/>
        <end position="188"/>
    </location>
    <ligand>
        <name>2-[(2R,5Z)-2-carboxy-4-methylthiazol-5(2H)-ylidene]ethyl phosphate</name>
        <dbReference type="ChEBI" id="CHEBI:62899"/>
    </ligand>
</feature>
<reference evidence="13 14" key="1">
    <citation type="journal article" date="2021" name="ISME Commun">
        <title>Automated analysis of genomic sequences facilitates high-throughput and comprehensive description of bacteria.</title>
        <authorList>
            <person name="Hitch T.C.A."/>
        </authorList>
    </citation>
    <scope>NUCLEOTIDE SEQUENCE [LARGE SCALE GENOMIC DNA]</scope>
    <source>
        <strain evidence="13 14">Sanger_23</strain>
    </source>
</reference>
<feature type="binding site" evidence="9">
    <location>
        <position position="72"/>
    </location>
    <ligand>
        <name>4-amino-2-methyl-5-(diphosphooxymethyl)pyrimidine</name>
        <dbReference type="ChEBI" id="CHEBI:57841"/>
    </ligand>
</feature>
<comment type="caution">
    <text evidence="13">The sequence shown here is derived from an EMBL/GenBank/DDBJ whole genome shotgun (WGS) entry which is preliminary data.</text>
</comment>
<organism evidence="13 14">
    <name type="scientific">Blautia ammoniilytica</name>
    <dbReference type="NCBI Taxonomy" id="2981782"/>
    <lineage>
        <taxon>Bacteria</taxon>
        <taxon>Bacillati</taxon>
        <taxon>Bacillota</taxon>
        <taxon>Clostridia</taxon>
        <taxon>Lachnospirales</taxon>
        <taxon>Lachnospiraceae</taxon>
        <taxon>Blautia</taxon>
    </lineage>
</organism>
<dbReference type="InterPro" id="IPR034291">
    <property type="entry name" value="TMP_synthase"/>
</dbReference>
<evidence type="ECO:0000256" key="6">
    <source>
        <dbReference type="ARBA" id="ARBA00047334"/>
    </source>
</evidence>
<dbReference type="EMBL" id="JAOQJL010000001">
    <property type="protein sequence ID" value="MCU6763923.1"/>
    <property type="molecule type" value="Genomic_DNA"/>
</dbReference>
<keyword evidence="14" id="KW-1185">Reference proteome</keyword>
<dbReference type="EC" id="2.5.1.3" evidence="9"/>
<dbReference type="RefSeq" id="WP_158420110.1">
    <property type="nucleotide sequence ID" value="NZ_JAOQJL010000001.1"/>
</dbReference>
<dbReference type="InterPro" id="IPR036206">
    <property type="entry name" value="ThiamineP_synth_sf"/>
</dbReference>
<dbReference type="NCBIfam" id="TIGR00693">
    <property type="entry name" value="thiE"/>
    <property type="match status" value="1"/>
</dbReference>
<feature type="binding site" evidence="9">
    <location>
        <begin position="137"/>
        <end position="139"/>
    </location>
    <ligand>
        <name>2-[(2R,5Z)-2-carboxy-4-methylthiazol-5(2H)-ylidene]ethyl phosphate</name>
        <dbReference type="ChEBI" id="CHEBI:62899"/>
    </ligand>
</feature>
<keyword evidence="5 9" id="KW-0784">Thiamine biosynthesis</keyword>
<evidence type="ECO:0000256" key="8">
    <source>
        <dbReference type="ARBA" id="ARBA00047883"/>
    </source>
</evidence>
<comment type="pathway">
    <text evidence="1 9 11">Cofactor biosynthesis; thiamine diphosphate biosynthesis; thiamine phosphate from 4-amino-2-methyl-5-diphosphomethylpyrimidine and 4-methyl-5-(2-phosphoethyl)-thiazole: step 1/1.</text>
</comment>
<evidence type="ECO:0000256" key="11">
    <source>
        <dbReference type="RuleBase" id="RU004253"/>
    </source>
</evidence>
<comment type="catalytic activity">
    <reaction evidence="7 9 10">
        <text>2-(2-carboxy-4-methylthiazol-5-yl)ethyl phosphate + 4-amino-2-methyl-5-(diphosphooxymethyl)pyrimidine + 2 H(+) = thiamine phosphate + CO2 + diphosphate</text>
        <dbReference type="Rhea" id="RHEA:47848"/>
        <dbReference type="ChEBI" id="CHEBI:15378"/>
        <dbReference type="ChEBI" id="CHEBI:16526"/>
        <dbReference type="ChEBI" id="CHEBI:33019"/>
        <dbReference type="ChEBI" id="CHEBI:37575"/>
        <dbReference type="ChEBI" id="CHEBI:57841"/>
        <dbReference type="ChEBI" id="CHEBI:62890"/>
        <dbReference type="EC" id="2.5.1.3"/>
    </reaction>
</comment>
<feature type="binding site" evidence="9">
    <location>
        <position position="92"/>
    </location>
    <ligand>
        <name>Mg(2+)</name>
        <dbReference type="ChEBI" id="CHEBI:18420"/>
    </ligand>
</feature>
<dbReference type="CDD" id="cd00564">
    <property type="entry name" value="TMP_TenI"/>
    <property type="match status" value="1"/>
</dbReference>
<evidence type="ECO:0000256" key="5">
    <source>
        <dbReference type="ARBA" id="ARBA00022977"/>
    </source>
</evidence>
<dbReference type="Pfam" id="PF02581">
    <property type="entry name" value="TMP-TENI"/>
    <property type="match status" value="1"/>
</dbReference>
<keyword evidence="4 9" id="KW-0460">Magnesium</keyword>
<feature type="binding site" evidence="9">
    <location>
        <position position="111"/>
    </location>
    <ligand>
        <name>4-amino-2-methyl-5-(diphosphooxymethyl)pyrimidine</name>
        <dbReference type="ChEBI" id="CHEBI:57841"/>
    </ligand>
</feature>
<dbReference type="InterPro" id="IPR013785">
    <property type="entry name" value="Aldolase_TIM"/>
</dbReference>
<protein>
    <recommendedName>
        <fullName evidence="9">Thiamine-phosphate synthase</fullName>
        <shortName evidence="9">TP synthase</shortName>
        <shortName evidence="9">TPS</shortName>
        <ecNumber evidence="9">2.5.1.3</ecNumber>
    </recommendedName>
    <alternativeName>
        <fullName evidence="9">Thiamine-phosphate pyrophosphorylase</fullName>
        <shortName evidence="9">TMP pyrophosphorylase</shortName>
        <shortName evidence="9">TMP-PPase</shortName>
    </alternativeName>
</protein>
<evidence type="ECO:0000256" key="4">
    <source>
        <dbReference type="ARBA" id="ARBA00022842"/>
    </source>
</evidence>
<dbReference type="Gene3D" id="3.20.20.70">
    <property type="entry name" value="Aldolase class I"/>
    <property type="match status" value="1"/>
</dbReference>
<dbReference type="PANTHER" id="PTHR20857:SF15">
    <property type="entry name" value="THIAMINE-PHOSPHATE SYNTHASE"/>
    <property type="match status" value="1"/>
</dbReference>